<name>A0A1G6TUS4_PEPNI</name>
<dbReference type="NCBIfam" id="TIGR03915">
    <property type="entry name" value="SAM_7_link_chp"/>
    <property type="match status" value="1"/>
</dbReference>
<dbReference type="STRING" id="2741.SAMN04489866_102227"/>
<dbReference type="Pfam" id="PF13566">
    <property type="entry name" value="DUF4130"/>
    <property type="match status" value="1"/>
</dbReference>
<dbReference type="AlphaFoldDB" id="A0A1G6TUS4"/>
<proteinExistence type="predicted"/>
<reference evidence="2 3" key="1">
    <citation type="submission" date="2016-10" db="EMBL/GenBank/DDBJ databases">
        <authorList>
            <person name="de Groot N.N."/>
        </authorList>
    </citation>
    <scope>NUCLEOTIDE SEQUENCE [LARGE SCALE GENOMIC DNA]</scope>
    <source>
        <strain evidence="2 3">DSM 20475</strain>
    </source>
</reference>
<dbReference type="RefSeq" id="WP_091791231.1">
    <property type="nucleotide sequence ID" value="NZ_FNAF01000002.1"/>
</dbReference>
<accession>A0A1G6TUS4</accession>
<dbReference type="EMBL" id="FNAF01000002">
    <property type="protein sequence ID" value="SDD32065.1"/>
    <property type="molecule type" value="Genomic_DNA"/>
</dbReference>
<evidence type="ECO:0000313" key="3">
    <source>
        <dbReference type="Proteomes" id="UP000198995"/>
    </source>
</evidence>
<gene>
    <name evidence="2" type="ORF">SAMN04489866_102227</name>
</gene>
<keyword evidence="3" id="KW-1185">Reference proteome</keyword>
<feature type="domain" description="DUF4130" evidence="1">
    <location>
        <begin position="79"/>
        <end position="237"/>
    </location>
</feature>
<dbReference type="InterPro" id="IPR023875">
    <property type="entry name" value="DNA_repair_put"/>
</dbReference>
<dbReference type="InterPro" id="IPR025404">
    <property type="entry name" value="DUF4130"/>
</dbReference>
<dbReference type="OrthoDB" id="5290748at2"/>
<dbReference type="Proteomes" id="UP000198995">
    <property type="component" value="Unassembled WGS sequence"/>
</dbReference>
<organism evidence="2 3">
    <name type="scientific">Peptococcus niger</name>
    <dbReference type="NCBI Taxonomy" id="2741"/>
    <lineage>
        <taxon>Bacteria</taxon>
        <taxon>Bacillati</taxon>
        <taxon>Bacillota</taxon>
        <taxon>Clostridia</taxon>
        <taxon>Eubacteriales</taxon>
        <taxon>Peptococcaceae</taxon>
        <taxon>Peptococcus</taxon>
    </lineage>
</organism>
<protein>
    <submittedName>
        <fullName evidence="2">Probable DNA metabolism protein</fullName>
    </submittedName>
</protein>
<sequence>MMVGYDGSFEGLLTVVFDHYKDLEDIHISPPSEQAGLFDREAVATDWDKAQRVAQGVCQSFSKRLLEDLYKVYRSKNPEKEETVAHIIKGLYQYGPDYLYSAEKYPLLFRQILKNFSSENHAYKGLLRFRQIQDGFLYGEMAPENDILEYLTRHFMKRMPKEKFIIYDKKREKASICLYGELEIVRVVEMRPEDTDEEKVFKSAWRTFYQAIGIDERKNERLMAAHMPKKYWRYLPEKNPHV</sequence>
<evidence type="ECO:0000259" key="1">
    <source>
        <dbReference type="Pfam" id="PF13566"/>
    </source>
</evidence>
<evidence type="ECO:0000313" key="2">
    <source>
        <dbReference type="EMBL" id="SDD32065.1"/>
    </source>
</evidence>